<reference evidence="1" key="1">
    <citation type="submission" date="2024-10" db="EMBL/GenBank/DDBJ databases">
        <title>Genetic diversity among independent isolates of the Dolichocephalovirinae subfamily.</title>
        <authorList>
            <person name="Ely B."/>
            <person name="Thomas Q."/>
            <person name="Mohammadi T."/>
        </authorList>
    </citation>
    <scope>NUCLEOTIDE SEQUENCE</scope>
</reference>
<organism evidence="1">
    <name type="scientific">Caulobacter phage BL57</name>
    <dbReference type="NCBI Taxonomy" id="3348355"/>
    <lineage>
        <taxon>Viruses</taxon>
    </lineage>
</organism>
<name>A0AB74UGJ9_9VIRU</name>
<gene>
    <name evidence="1" type="ORF">BL57_059</name>
</gene>
<dbReference type="EMBL" id="PQ287320">
    <property type="protein sequence ID" value="XHV10531.1"/>
    <property type="molecule type" value="Genomic_DNA"/>
</dbReference>
<sequence length="186" mass="19997">MRQITLTLDGPVAVGKSRLLRSISYALNKVYPGAFTFIGDVVDCDPLGVNTVEPVTITVVETTAGRHHTDRPVVQVTTLPTAEEARALAAGTTHEELLALITKKITEAAKRGWTRTEVEEGSGVRGVSDWNGSDDATVIGKTAAALRKAGYVVRKTVTGQRHDVNALSIEWKSKVTPTGGLGYWDR</sequence>
<evidence type="ECO:0000313" key="1">
    <source>
        <dbReference type="EMBL" id="XHV10531.1"/>
    </source>
</evidence>
<accession>A0AB74UGJ9</accession>
<protein>
    <submittedName>
        <fullName evidence="1">Uncharacterized protein</fullName>
    </submittedName>
</protein>
<proteinExistence type="predicted"/>